<keyword evidence="5" id="KW-0067">ATP-binding</keyword>
<proteinExistence type="predicted"/>
<reference evidence="13 14" key="1">
    <citation type="submission" date="2019-03" db="EMBL/GenBank/DDBJ databases">
        <title>Metabolic potential of uncultured bacteria and archaea associated with petroleum seepage in deep-sea sediments.</title>
        <authorList>
            <person name="Dong X."/>
            <person name="Hubert C."/>
        </authorList>
    </citation>
    <scope>NUCLEOTIDE SEQUENCE [LARGE SCALE GENOMIC DNA]</scope>
    <source>
        <strain evidence="13">E29_bin78</strain>
    </source>
</reference>
<dbReference type="Proteomes" id="UP000320679">
    <property type="component" value="Unassembled WGS sequence"/>
</dbReference>
<gene>
    <name evidence="13" type="ORF">E3J59_05135</name>
</gene>
<dbReference type="PROSITE" id="PS50045">
    <property type="entry name" value="SIGMA54_INTERACT_4"/>
    <property type="match status" value="1"/>
</dbReference>
<dbReference type="PANTHER" id="PTHR32071">
    <property type="entry name" value="TRANSCRIPTIONAL REGULATORY PROTEIN"/>
    <property type="match status" value="1"/>
</dbReference>
<dbReference type="GO" id="GO:0043565">
    <property type="term" value="F:sequence-specific DNA binding"/>
    <property type="evidence" value="ECO:0007669"/>
    <property type="project" value="InterPro"/>
</dbReference>
<dbReference type="InterPro" id="IPR025944">
    <property type="entry name" value="Sigma_54_int_dom_CS"/>
</dbReference>
<dbReference type="EMBL" id="SOJK01000221">
    <property type="protein sequence ID" value="TET44363.1"/>
    <property type="molecule type" value="Genomic_DNA"/>
</dbReference>
<dbReference type="SMART" id="SM00382">
    <property type="entry name" value="AAA"/>
    <property type="match status" value="1"/>
</dbReference>
<dbReference type="InterPro" id="IPR002078">
    <property type="entry name" value="Sigma_54_int"/>
</dbReference>
<dbReference type="Gene3D" id="1.10.10.60">
    <property type="entry name" value="Homeodomain-like"/>
    <property type="match status" value="1"/>
</dbReference>
<dbReference type="Pfam" id="PF00158">
    <property type="entry name" value="Sigma54_activat"/>
    <property type="match status" value="1"/>
</dbReference>
<dbReference type="InterPro" id="IPR003593">
    <property type="entry name" value="AAA+_ATPase"/>
</dbReference>
<dbReference type="InterPro" id="IPR009057">
    <property type="entry name" value="Homeodomain-like_sf"/>
</dbReference>
<sequence length="440" mass="50322">MKILIVDDEVNLLQSLGDVLRSKGFMVGTARNGLEALDRLKERFFDLIIADLKMPRMGGMELLEVLRERYPQTTVVILTGYGTVKSAVDAIKRGAYDYLVKPFVPDEILLIIQKVVEEEILREEHRYMRQELERRGEIITENPEMRKLKDLTNQVARSNATVLITGETGTGKELIARAIHHQSLRKAKLFVKLNCAALAEGVLESELFGHERGAFTDAYHQKRGRFEVADGGTLFLDEIGDISPAIQVKLLRVLQEGEFERVGGEETIRVDVRIIAATNQNLSEAIKEKRFREDLFYRLNVVSFYVPPLRKRKEDIPLLARHFLKKYRTSRRQIEDISEAALDYLTSYDWPGNVRELENAIERAVVLAKDSFVKAEDLALSTHGLAKDKGISLPSKSLWEVESYLIKSVLEETDWNLKKTARILQISRTTLYSKINKHKI</sequence>
<keyword evidence="4" id="KW-0547">Nucleotide-binding</keyword>
<dbReference type="Gene3D" id="3.40.50.300">
    <property type="entry name" value="P-loop containing nucleotide triphosphate hydrolases"/>
    <property type="match status" value="1"/>
</dbReference>
<evidence type="ECO:0000259" key="12">
    <source>
        <dbReference type="PROSITE" id="PS50110"/>
    </source>
</evidence>
<keyword evidence="8" id="KW-0010">Activator</keyword>
<dbReference type="GO" id="GO:0000160">
    <property type="term" value="P:phosphorelay signal transduction system"/>
    <property type="evidence" value="ECO:0007669"/>
    <property type="project" value="InterPro"/>
</dbReference>
<dbReference type="GO" id="GO:0005737">
    <property type="term" value="C:cytoplasm"/>
    <property type="evidence" value="ECO:0007669"/>
    <property type="project" value="UniProtKB-SubCell"/>
</dbReference>
<keyword evidence="9" id="KW-0804">Transcription</keyword>
<evidence type="ECO:0000256" key="3">
    <source>
        <dbReference type="ARBA" id="ARBA00022553"/>
    </source>
</evidence>
<feature type="modified residue" description="4-aspartylphosphate" evidence="10">
    <location>
        <position position="51"/>
    </location>
</feature>
<feature type="non-terminal residue" evidence="13">
    <location>
        <position position="440"/>
    </location>
</feature>
<evidence type="ECO:0000313" key="13">
    <source>
        <dbReference type="EMBL" id="TET44363.1"/>
    </source>
</evidence>
<dbReference type="PROSITE" id="PS00675">
    <property type="entry name" value="SIGMA54_INTERACT_1"/>
    <property type="match status" value="1"/>
</dbReference>
<evidence type="ECO:0000256" key="4">
    <source>
        <dbReference type="ARBA" id="ARBA00022741"/>
    </source>
</evidence>
<dbReference type="SMART" id="SM00448">
    <property type="entry name" value="REC"/>
    <property type="match status" value="1"/>
</dbReference>
<evidence type="ECO:0000256" key="2">
    <source>
        <dbReference type="ARBA" id="ARBA00022490"/>
    </source>
</evidence>
<dbReference type="InterPro" id="IPR011006">
    <property type="entry name" value="CheY-like_superfamily"/>
</dbReference>
<comment type="subcellular location">
    <subcellularLocation>
        <location evidence="1">Cytoplasm</location>
    </subcellularLocation>
</comment>
<dbReference type="PROSITE" id="PS00676">
    <property type="entry name" value="SIGMA54_INTERACT_2"/>
    <property type="match status" value="1"/>
</dbReference>
<dbReference type="InterPro" id="IPR058031">
    <property type="entry name" value="AAA_lid_NorR"/>
</dbReference>
<evidence type="ECO:0000259" key="11">
    <source>
        <dbReference type="PROSITE" id="PS50045"/>
    </source>
</evidence>
<dbReference type="Gene3D" id="3.40.50.2300">
    <property type="match status" value="1"/>
</dbReference>
<dbReference type="SUPFAM" id="SSF52540">
    <property type="entry name" value="P-loop containing nucleoside triphosphate hydrolases"/>
    <property type="match status" value="1"/>
</dbReference>
<dbReference type="SUPFAM" id="SSF52172">
    <property type="entry name" value="CheY-like"/>
    <property type="match status" value="1"/>
</dbReference>
<dbReference type="Pfam" id="PF02954">
    <property type="entry name" value="HTH_8"/>
    <property type="match status" value="1"/>
</dbReference>
<keyword evidence="7" id="KW-0238">DNA-binding</keyword>
<protein>
    <submittedName>
        <fullName evidence="13">Sigma-54-dependent Fis family transcriptional regulator</fullName>
    </submittedName>
</protein>
<dbReference type="PANTHER" id="PTHR32071:SF119">
    <property type="entry name" value="SIGMA L-DEPENDENT TRANSCRIPTIONAL REGULATOR YPLP-RELATED"/>
    <property type="match status" value="1"/>
</dbReference>
<dbReference type="Gene3D" id="1.10.8.60">
    <property type="match status" value="1"/>
</dbReference>
<dbReference type="Pfam" id="PF00072">
    <property type="entry name" value="Response_reg"/>
    <property type="match status" value="1"/>
</dbReference>
<comment type="caution">
    <text evidence="13">The sequence shown here is derived from an EMBL/GenBank/DDBJ whole genome shotgun (WGS) entry which is preliminary data.</text>
</comment>
<evidence type="ECO:0000256" key="1">
    <source>
        <dbReference type="ARBA" id="ARBA00004496"/>
    </source>
</evidence>
<evidence type="ECO:0000256" key="7">
    <source>
        <dbReference type="ARBA" id="ARBA00023125"/>
    </source>
</evidence>
<evidence type="ECO:0000313" key="14">
    <source>
        <dbReference type="Proteomes" id="UP000320679"/>
    </source>
</evidence>
<feature type="domain" description="Response regulatory" evidence="12">
    <location>
        <begin position="2"/>
        <end position="116"/>
    </location>
</feature>
<dbReference type="FunFam" id="3.40.50.300:FF:000006">
    <property type="entry name" value="DNA-binding transcriptional regulator NtrC"/>
    <property type="match status" value="1"/>
</dbReference>
<dbReference type="AlphaFoldDB" id="A0A523UP84"/>
<dbReference type="PROSITE" id="PS50110">
    <property type="entry name" value="RESPONSE_REGULATORY"/>
    <property type="match status" value="1"/>
</dbReference>
<organism evidence="13 14">
    <name type="scientific">Aerophobetes bacterium</name>
    <dbReference type="NCBI Taxonomy" id="2030807"/>
    <lineage>
        <taxon>Bacteria</taxon>
        <taxon>Candidatus Aerophobota</taxon>
    </lineage>
</organism>
<evidence type="ECO:0000256" key="9">
    <source>
        <dbReference type="ARBA" id="ARBA00023163"/>
    </source>
</evidence>
<dbReference type="InterPro" id="IPR001789">
    <property type="entry name" value="Sig_transdc_resp-reg_receiver"/>
</dbReference>
<dbReference type="FunFam" id="3.40.50.2300:FF:000018">
    <property type="entry name" value="DNA-binding transcriptional regulator NtrC"/>
    <property type="match status" value="1"/>
</dbReference>
<evidence type="ECO:0000256" key="6">
    <source>
        <dbReference type="ARBA" id="ARBA00023015"/>
    </source>
</evidence>
<dbReference type="GO" id="GO:0005524">
    <property type="term" value="F:ATP binding"/>
    <property type="evidence" value="ECO:0007669"/>
    <property type="project" value="UniProtKB-KW"/>
</dbReference>
<keyword evidence="3 10" id="KW-0597">Phosphoprotein</keyword>
<name>A0A523UP84_UNCAE</name>
<feature type="domain" description="Sigma-54 factor interaction" evidence="11">
    <location>
        <begin position="138"/>
        <end position="366"/>
    </location>
</feature>
<accession>A0A523UP84</accession>
<dbReference type="FunFam" id="1.10.8.60:FF:000014">
    <property type="entry name" value="DNA-binding transcriptional regulator NtrC"/>
    <property type="match status" value="1"/>
</dbReference>
<dbReference type="CDD" id="cd00009">
    <property type="entry name" value="AAA"/>
    <property type="match status" value="1"/>
</dbReference>
<keyword evidence="6" id="KW-0805">Transcription regulation</keyword>
<dbReference type="InterPro" id="IPR025662">
    <property type="entry name" value="Sigma_54_int_dom_ATP-bd_1"/>
</dbReference>
<dbReference type="GO" id="GO:0006355">
    <property type="term" value="P:regulation of DNA-templated transcription"/>
    <property type="evidence" value="ECO:0007669"/>
    <property type="project" value="InterPro"/>
</dbReference>
<evidence type="ECO:0000256" key="10">
    <source>
        <dbReference type="PROSITE-ProRule" id="PRU00169"/>
    </source>
</evidence>
<keyword evidence="2" id="KW-0963">Cytoplasm</keyword>
<evidence type="ECO:0000256" key="5">
    <source>
        <dbReference type="ARBA" id="ARBA00022840"/>
    </source>
</evidence>
<evidence type="ECO:0000256" key="8">
    <source>
        <dbReference type="ARBA" id="ARBA00023159"/>
    </source>
</evidence>
<dbReference type="SUPFAM" id="SSF46689">
    <property type="entry name" value="Homeodomain-like"/>
    <property type="match status" value="1"/>
</dbReference>
<dbReference type="PROSITE" id="PS00688">
    <property type="entry name" value="SIGMA54_INTERACT_3"/>
    <property type="match status" value="1"/>
</dbReference>
<dbReference type="InterPro" id="IPR027417">
    <property type="entry name" value="P-loop_NTPase"/>
</dbReference>
<dbReference type="PRINTS" id="PR01590">
    <property type="entry name" value="HTHFIS"/>
</dbReference>
<dbReference type="Pfam" id="PF25601">
    <property type="entry name" value="AAA_lid_14"/>
    <property type="match status" value="1"/>
</dbReference>
<dbReference type="InterPro" id="IPR025943">
    <property type="entry name" value="Sigma_54_int_dom_ATP-bd_2"/>
</dbReference>
<dbReference type="InterPro" id="IPR002197">
    <property type="entry name" value="HTH_Fis"/>
</dbReference>